<keyword evidence="3 5" id="KW-0378">Hydrolase</keyword>
<reference evidence="8 9" key="1">
    <citation type="submission" date="2008-07" db="EMBL/GenBank/DDBJ databases">
        <authorList>
            <person name="El-Sayed N."/>
            <person name="Caler E."/>
            <person name="Inman J."/>
            <person name="Amedeo P."/>
            <person name="Hass B."/>
            <person name="Wortman J."/>
        </authorList>
    </citation>
    <scope>NUCLEOTIDE SEQUENCE [LARGE SCALE GENOMIC DNA]</scope>
    <source>
        <strain evidence="9">ATCC 50983 / TXsc</strain>
    </source>
</reference>
<keyword evidence="4 5" id="KW-0904">Protein phosphatase</keyword>
<evidence type="ECO:0000259" key="7">
    <source>
        <dbReference type="PROSITE" id="PS51746"/>
    </source>
</evidence>
<feature type="compositionally biased region" description="Acidic residues" evidence="6">
    <location>
        <begin position="1"/>
        <end position="10"/>
    </location>
</feature>
<dbReference type="GO" id="GO:0004722">
    <property type="term" value="F:protein serine/threonine phosphatase activity"/>
    <property type="evidence" value="ECO:0007669"/>
    <property type="project" value="InterPro"/>
</dbReference>
<dbReference type="InterPro" id="IPR000222">
    <property type="entry name" value="PP2C_BS"/>
</dbReference>
<evidence type="ECO:0000313" key="8">
    <source>
        <dbReference type="EMBL" id="EER20701.1"/>
    </source>
</evidence>
<dbReference type="InterPro" id="IPR001932">
    <property type="entry name" value="PPM-type_phosphatase-like_dom"/>
</dbReference>
<feature type="domain" description="PPM-type phosphatase" evidence="7">
    <location>
        <begin position="81"/>
        <end position="444"/>
    </location>
</feature>
<gene>
    <name evidence="8" type="ORF">Pmar_PMAR015641</name>
</gene>
<organism evidence="9">
    <name type="scientific">Perkinsus marinus (strain ATCC 50983 / TXsc)</name>
    <dbReference type="NCBI Taxonomy" id="423536"/>
    <lineage>
        <taxon>Eukaryota</taxon>
        <taxon>Sar</taxon>
        <taxon>Alveolata</taxon>
        <taxon>Perkinsozoa</taxon>
        <taxon>Perkinsea</taxon>
        <taxon>Perkinsida</taxon>
        <taxon>Perkinsidae</taxon>
        <taxon>Perkinsus</taxon>
    </lineage>
</organism>
<dbReference type="Gene3D" id="2.170.270.10">
    <property type="entry name" value="SET domain"/>
    <property type="match status" value="1"/>
</dbReference>
<protein>
    <submittedName>
        <fullName evidence="8">Protein phosphatase 2c, putative</fullName>
    </submittedName>
</protein>
<evidence type="ECO:0000313" key="9">
    <source>
        <dbReference type="Proteomes" id="UP000007800"/>
    </source>
</evidence>
<feature type="compositionally biased region" description="Polar residues" evidence="6">
    <location>
        <begin position="11"/>
        <end position="20"/>
    </location>
</feature>
<evidence type="ECO:0000256" key="6">
    <source>
        <dbReference type="SAM" id="MobiDB-lite"/>
    </source>
</evidence>
<dbReference type="AlphaFoldDB" id="C5K485"/>
<dbReference type="GO" id="GO:0016020">
    <property type="term" value="C:membrane"/>
    <property type="evidence" value="ECO:0007669"/>
    <property type="project" value="UniProtKB-SubCell"/>
</dbReference>
<dbReference type="PANTHER" id="PTHR47992">
    <property type="entry name" value="PROTEIN PHOSPHATASE"/>
    <property type="match status" value="1"/>
</dbReference>
<dbReference type="InParanoid" id="C5K485"/>
<evidence type="ECO:0000256" key="2">
    <source>
        <dbReference type="ARBA" id="ARBA00022723"/>
    </source>
</evidence>
<dbReference type="SUPFAM" id="SSF82199">
    <property type="entry name" value="SET domain"/>
    <property type="match status" value="1"/>
</dbReference>
<dbReference type="PROSITE" id="PS51746">
    <property type="entry name" value="PPM_2"/>
    <property type="match status" value="1"/>
</dbReference>
<dbReference type="Proteomes" id="UP000007800">
    <property type="component" value="Unassembled WGS sequence"/>
</dbReference>
<evidence type="ECO:0000256" key="5">
    <source>
        <dbReference type="RuleBase" id="RU003465"/>
    </source>
</evidence>
<dbReference type="SUPFAM" id="SSF81606">
    <property type="entry name" value="PP2C-like"/>
    <property type="match status" value="1"/>
</dbReference>
<keyword evidence="9" id="KW-1185">Reference proteome</keyword>
<dbReference type="InterPro" id="IPR036457">
    <property type="entry name" value="PPM-type-like_dom_sf"/>
</dbReference>
<dbReference type="InterPro" id="IPR046341">
    <property type="entry name" value="SET_dom_sf"/>
</dbReference>
<dbReference type="InterPro" id="IPR015655">
    <property type="entry name" value="PP2C"/>
</dbReference>
<dbReference type="PROSITE" id="PS01032">
    <property type="entry name" value="PPM_1"/>
    <property type="match status" value="1"/>
</dbReference>
<dbReference type="Gene3D" id="3.60.40.10">
    <property type="entry name" value="PPM-type phosphatase domain"/>
    <property type="match status" value="1"/>
</dbReference>
<name>C5K485_PERM5</name>
<evidence type="ECO:0000256" key="4">
    <source>
        <dbReference type="ARBA" id="ARBA00022912"/>
    </source>
</evidence>
<dbReference type="EMBL" id="GG670443">
    <property type="protein sequence ID" value="EER20701.1"/>
    <property type="molecule type" value="Genomic_DNA"/>
</dbReference>
<dbReference type="GeneID" id="9051260"/>
<comment type="subcellular location">
    <subcellularLocation>
        <location evidence="1">Membrane</location>
        <topology evidence="1">Peripheral membrane protein</topology>
    </subcellularLocation>
</comment>
<dbReference type="CDD" id="cd00143">
    <property type="entry name" value="PP2Cc"/>
    <property type="match status" value="1"/>
</dbReference>
<dbReference type="SMART" id="SM00332">
    <property type="entry name" value="PP2Cc"/>
    <property type="match status" value="1"/>
</dbReference>
<accession>C5K485</accession>
<dbReference type="Pfam" id="PF00481">
    <property type="entry name" value="PP2C"/>
    <property type="match status" value="1"/>
</dbReference>
<sequence length="444" mass="49155">MVVLNDDDLDNSPNTTNESVMANEHNEESLVRQVTRNNLIDLFPDSARRFSLSGKPTNSNQKGFENKKTEAVGLSHITDYRVGYACKKGLKPESPNQDDFFVIGIDGLGMFGVFDGHGPYGHDISSFCHDTLPGLLIKDKEFYSAPRDAFKRAFQYTNMLCEQASSRRKFDSSLSGTTATVVVTRDETIYCAWVGDSRAVIGTIDENGKIVAEDLSRDHKPEIPEEKSRIVAKGGQLLLPGWEKPTRIKEERALESLYDLQCYNTILPKKEQPLSLLNKGDIDGSDIQRIGVLDGRGMLYPAYFVQSTAVTIKMSEIEGAGLGIFAVKPINRGTMITIYEGPKVSRGYVDKLKTKCGALGSHLREILPQVVYSDGRSMALLASMSANNQRCGYLAKRCLYDGPQESRNNAARRLVKVFQSGERTWEVVMSPRSRTLEGSGIAAL</sequence>
<dbReference type="OrthoDB" id="10264738at2759"/>
<dbReference type="RefSeq" id="XP_002788905.1">
    <property type="nucleotide sequence ID" value="XM_002788859.1"/>
</dbReference>
<evidence type="ECO:0000256" key="3">
    <source>
        <dbReference type="ARBA" id="ARBA00022801"/>
    </source>
</evidence>
<keyword evidence="2" id="KW-0479">Metal-binding</keyword>
<comment type="similarity">
    <text evidence="5">Belongs to the PP2C family.</text>
</comment>
<evidence type="ECO:0000256" key="1">
    <source>
        <dbReference type="ARBA" id="ARBA00004170"/>
    </source>
</evidence>
<dbReference type="GO" id="GO:0046872">
    <property type="term" value="F:metal ion binding"/>
    <property type="evidence" value="ECO:0007669"/>
    <property type="project" value="UniProtKB-KW"/>
</dbReference>
<feature type="region of interest" description="Disordered" evidence="6">
    <location>
        <begin position="1"/>
        <end position="25"/>
    </location>
</feature>
<proteinExistence type="inferred from homology"/>